<comment type="caution">
    <text evidence="1">The sequence shown here is derived from an EMBL/GenBank/DDBJ whole genome shotgun (WGS) entry which is preliminary data.</text>
</comment>
<proteinExistence type="predicted"/>
<dbReference type="Gene3D" id="1.20.58.460">
    <property type="entry name" value="Hyaluronidase post-catalytic domain-like"/>
    <property type="match status" value="1"/>
</dbReference>
<accession>A0A0G2HV89</accession>
<dbReference type="Proteomes" id="UP000034164">
    <property type="component" value="Unassembled WGS sequence"/>
</dbReference>
<dbReference type="VEuPathDB" id="FungiDB:EMCG_03365"/>
<dbReference type="AlphaFoldDB" id="A0A0G2HV89"/>
<evidence type="ECO:0000313" key="1">
    <source>
        <dbReference type="EMBL" id="KKZ62122.1"/>
    </source>
</evidence>
<dbReference type="OrthoDB" id="9975416at2759"/>
<name>A0A0G2HV89_9EURO</name>
<dbReference type="EMBL" id="LCZI01001177">
    <property type="protein sequence ID" value="KKZ62122.1"/>
    <property type="molecule type" value="Genomic_DNA"/>
</dbReference>
<organism evidence="1 2">
    <name type="scientific">[Emmonsia] crescens</name>
    <dbReference type="NCBI Taxonomy" id="73230"/>
    <lineage>
        <taxon>Eukaryota</taxon>
        <taxon>Fungi</taxon>
        <taxon>Dikarya</taxon>
        <taxon>Ascomycota</taxon>
        <taxon>Pezizomycotina</taxon>
        <taxon>Eurotiomycetes</taxon>
        <taxon>Eurotiomycetidae</taxon>
        <taxon>Onygenales</taxon>
        <taxon>Ajellomycetaceae</taxon>
        <taxon>Emergomyces</taxon>
    </lineage>
</organism>
<protein>
    <submittedName>
        <fullName evidence="1">Uncharacterized protein</fullName>
    </submittedName>
</protein>
<sequence length="98" mass="11012">MAMKAFATEVEPWTTVTNQWANACEHLINMLDAHDKGQQKKAEREFKAAQEWIEKTKAKTVDDRNEKGEHLPNSIVPHVAEQAFAGFLGNATAIYKGE</sequence>
<gene>
    <name evidence="1" type="ORF">EMCG_03365</name>
</gene>
<reference evidence="2" key="1">
    <citation type="journal article" date="2015" name="PLoS Genet.">
        <title>The dynamic genome and transcriptome of the human fungal pathogen Blastomyces and close relative Emmonsia.</title>
        <authorList>
            <person name="Munoz J.F."/>
            <person name="Gauthier G.M."/>
            <person name="Desjardins C.A."/>
            <person name="Gallo J.E."/>
            <person name="Holder J."/>
            <person name="Sullivan T.D."/>
            <person name="Marty A.J."/>
            <person name="Carmen J.C."/>
            <person name="Chen Z."/>
            <person name="Ding L."/>
            <person name="Gujja S."/>
            <person name="Magrini V."/>
            <person name="Misas E."/>
            <person name="Mitreva M."/>
            <person name="Priest M."/>
            <person name="Saif S."/>
            <person name="Whiston E.A."/>
            <person name="Young S."/>
            <person name="Zeng Q."/>
            <person name="Goldman W.E."/>
            <person name="Mardis E.R."/>
            <person name="Taylor J.W."/>
            <person name="McEwen J.G."/>
            <person name="Clay O.K."/>
            <person name="Klein B.S."/>
            <person name="Cuomo C.A."/>
        </authorList>
    </citation>
    <scope>NUCLEOTIDE SEQUENCE [LARGE SCALE GENOMIC DNA]</scope>
    <source>
        <strain evidence="2">UAMH 3008</strain>
    </source>
</reference>
<evidence type="ECO:0000313" key="2">
    <source>
        <dbReference type="Proteomes" id="UP000034164"/>
    </source>
</evidence>